<feature type="transmembrane region" description="Helical" evidence="2">
    <location>
        <begin position="505"/>
        <end position="532"/>
    </location>
</feature>
<feature type="region of interest" description="Disordered" evidence="1">
    <location>
        <begin position="194"/>
        <end position="278"/>
    </location>
</feature>
<reference evidence="4" key="1">
    <citation type="journal article" date="2018" name="Nat. Microbiol.">
        <title>Leveraging single-cell genomics to expand the fungal tree of life.</title>
        <authorList>
            <person name="Ahrendt S.R."/>
            <person name="Quandt C.A."/>
            <person name="Ciobanu D."/>
            <person name="Clum A."/>
            <person name="Salamov A."/>
            <person name="Andreopoulos B."/>
            <person name="Cheng J.F."/>
            <person name="Woyke T."/>
            <person name="Pelin A."/>
            <person name="Henrissat B."/>
            <person name="Reynolds N.K."/>
            <person name="Benny G.L."/>
            <person name="Smith M.E."/>
            <person name="James T.Y."/>
            <person name="Grigoriev I.V."/>
        </authorList>
    </citation>
    <scope>NUCLEOTIDE SEQUENCE [LARGE SCALE GENOMIC DNA]</scope>
    <source>
        <strain evidence="4">ATCC 52028</strain>
    </source>
</reference>
<protein>
    <submittedName>
        <fullName evidence="3">Uncharacterized protein</fullName>
    </submittedName>
</protein>
<feature type="region of interest" description="Disordered" evidence="1">
    <location>
        <begin position="1"/>
        <end position="178"/>
    </location>
</feature>
<feature type="transmembrane region" description="Helical" evidence="2">
    <location>
        <begin position="667"/>
        <end position="692"/>
    </location>
</feature>
<feature type="transmembrane region" description="Helical" evidence="2">
    <location>
        <begin position="552"/>
        <end position="574"/>
    </location>
</feature>
<accession>A0A4P9WWI8</accession>
<evidence type="ECO:0000256" key="1">
    <source>
        <dbReference type="SAM" id="MobiDB-lite"/>
    </source>
</evidence>
<evidence type="ECO:0000256" key="2">
    <source>
        <dbReference type="SAM" id="Phobius"/>
    </source>
</evidence>
<dbReference type="EMBL" id="ML009539">
    <property type="protein sequence ID" value="RKO96895.1"/>
    <property type="molecule type" value="Genomic_DNA"/>
</dbReference>
<dbReference type="Proteomes" id="UP000268535">
    <property type="component" value="Unassembled WGS sequence"/>
</dbReference>
<feature type="region of interest" description="Disordered" evidence="1">
    <location>
        <begin position="322"/>
        <end position="364"/>
    </location>
</feature>
<organism evidence="3 4">
    <name type="scientific">Caulochytrium protostelioides</name>
    <dbReference type="NCBI Taxonomy" id="1555241"/>
    <lineage>
        <taxon>Eukaryota</taxon>
        <taxon>Fungi</taxon>
        <taxon>Fungi incertae sedis</taxon>
        <taxon>Chytridiomycota</taxon>
        <taxon>Chytridiomycota incertae sedis</taxon>
        <taxon>Chytridiomycetes</taxon>
        <taxon>Caulochytriales</taxon>
        <taxon>Caulochytriaceae</taxon>
        <taxon>Caulochytrium</taxon>
    </lineage>
</organism>
<proteinExistence type="predicted"/>
<dbReference type="AlphaFoldDB" id="A0A4P9WWI8"/>
<feature type="compositionally biased region" description="Polar residues" evidence="1">
    <location>
        <begin position="201"/>
        <end position="219"/>
    </location>
</feature>
<sequence>MAASNTTDMQHDLQSDAPQYTHEYAYPYVSPQPSHVMPPLAASSLQSDVSPIDRQVTRAPRSPPSHRAAPFDPFPMEDEELSDDDDDVYHDSADHVAVSRYPNDSGRRSSAYERAYPPSRALSPPFDLSGHDPPAQHRTTHAFPSPHASATAASRGRPAARYDSPAPPPSGGLSASIIGLPSMGFPRLFAASSASMAASAVTTGPGSAPTSTLPQTASSAHLGHSVSGDQPPHQQKQRMFSHPGELTASTGYRGGPSASILAPDQGHPADTEELPDDDDFLDEQTFEAPAQLSQPLLGGNVHAQIMSSSSRRSGMYAPFEQRHTRAGPSSHSRPLRGAGAPAGREPSEDPEMPWSATRTRLDGDSAAVPLTDKHASSRHSRSHLPGATQSRLNTLFAALLPGVSSSVSLSSTSATVCTYRDLQPRPSVDRGFVMGYTAYCVGFVILSGYHIMQIRAGLDEKGRSSGGYLPATLLTVLTSHAPLILGAATLAIVTGILWLRALRAYLMPTVIAMTAFALPLAGATLGLVLVIVASMHLDHGTRDGGVEGHRMYGFLLGAGLVCLISAGSFVWYFWNNLLGADRAAPGTVPPDESMTSSGRRNGKSRGVTANSHLHAASAIMQLAGDVLRSNASIVSFSIGLMVLHVVWTAAWLWGFTQLFLSYSPSHLIGGGFSGELGGSGVTLWVWAALFLFT</sequence>
<evidence type="ECO:0000313" key="3">
    <source>
        <dbReference type="EMBL" id="RKO96895.1"/>
    </source>
</evidence>
<keyword evidence="2" id="KW-1133">Transmembrane helix</keyword>
<feature type="transmembrane region" description="Helical" evidence="2">
    <location>
        <begin position="473"/>
        <end position="499"/>
    </location>
</feature>
<evidence type="ECO:0000313" key="4">
    <source>
        <dbReference type="Proteomes" id="UP000268535"/>
    </source>
</evidence>
<gene>
    <name evidence="3" type="ORF">CAUPRSCDRAFT_11408</name>
</gene>
<feature type="transmembrane region" description="Helical" evidence="2">
    <location>
        <begin position="633"/>
        <end position="655"/>
    </location>
</feature>
<feature type="non-terminal residue" evidence="3">
    <location>
        <position position="693"/>
    </location>
</feature>
<name>A0A4P9WWI8_9FUNG</name>
<feature type="transmembrane region" description="Helical" evidence="2">
    <location>
        <begin position="433"/>
        <end position="452"/>
    </location>
</feature>
<keyword evidence="2" id="KW-0472">Membrane</keyword>
<keyword evidence="2" id="KW-0812">Transmembrane</keyword>
<feature type="compositionally biased region" description="Acidic residues" evidence="1">
    <location>
        <begin position="75"/>
        <end position="88"/>
    </location>
</feature>